<dbReference type="EMBL" id="LT594594">
    <property type="protein sequence ID" value="SCP05935.1"/>
    <property type="molecule type" value="Genomic_DNA"/>
</dbReference>
<dbReference type="InterPro" id="IPR008780">
    <property type="entry name" value="Plasmodium_Vir"/>
</dbReference>
<organism evidence="1 2">
    <name type="scientific">Plasmodium ovale</name>
    <name type="common">malaria parasite P. ovale</name>
    <dbReference type="NCBI Taxonomy" id="36330"/>
    <lineage>
        <taxon>Eukaryota</taxon>
        <taxon>Sar</taxon>
        <taxon>Alveolata</taxon>
        <taxon>Apicomplexa</taxon>
        <taxon>Aconoidasida</taxon>
        <taxon>Haemosporida</taxon>
        <taxon>Plasmodiidae</taxon>
        <taxon>Plasmodium</taxon>
        <taxon>Plasmodium (Plasmodium)</taxon>
    </lineage>
</organism>
<evidence type="ECO:0000313" key="2">
    <source>
        <dbReference type="Proteomes" id="UP000242942"/>
    </source>
</evidence>
<dbReference type="OrthoDB" id="10646680at2759"/>
<evidence type="ECO:0000313" key="1">
    <source>
        <dbReference type="EMBL" id="SCP05935.1"/>
    </source>
</evidence>
<sequence length="316" mass="36601">MNSAASNIYSFFDDYKTYKSYEEIMEENISGGKDNTTCHSFPTDVQISDSESANNICVKFKFLNNFIISTKKSTEKKSLSDIDFAFLNYWLNNKLRNTRINHKFTVEEFRNDMSNHEVEFVYEDFDRNIYDIKDEDIINMNLLSELKTNYGKIFPSYSTIVGGNVPCIEYFQKCINIYRKCIIKCPDARTSFCKALNHFKVEYEENFFGKFGIAEKCPDKEFIKLPTYKDASLGDKKITVVGSILAPSFATLFTSVFFYKFTPLGKWIRAKMGSNEGVRSHIYEENEQLLLDTSDNARINSDYNEYGISYDSVVNS</sequence>
<dbReference type="AlphaFoldDB" id="A0A1D3TLU4"/>
<name>A0A1D3TLU4_PLAOA</name>
<reference evidence="1 2" key="1">
    <citation type="submission" date="2016-06" db="EMBL/GenBank/DDBJ databases">
        <authorList>
            <consortium name="Pathogen Informatics"/>
        </authorList>
    </citation>
    <scope>NUCLEOTIDE SEQUENCE [LARGE SCALE GENOMIC DNA]</scope>
    <source>
        <strain evidence="1">PocGH01</strain>
    </source>
</reference>
<keyword evidence="2" id="KW-1185">Reference proteome</keyword>
<dbReference type="Proteomes" id="UP000242942">
    <property type="component" value="Chromosome 13"/>
</dbReference>
<dbReference type="VEuPathDB" id="PlasmoDB:PocGH01_13010700"/>
<proteinExistence type="predicted"/>
<dbReference type="Pfam" id="PF05795">
    <property type="entry name" value="Plasmodium_Vir"/>
    <property type="match status" value="2"/>
</dbReference>
<dbReference type="VEuPathDB" id="PlasmoDB:POWCR01_130007300"/>
<gene>
    <name evidence="1" type="primary">PocGH01_13010700</name>
    <name evidence="1" type="ORF">POCGH01_13010700</name>
</gene>
<protein>
    <submittedName>
        <fullName evidence="1">PIR protein</fullName>
    </submittedName>
</protein>
<accession>A0A1D3TLU4</accession>